<accession>A0A0D8XTF0</accession>
<gene>
    <name evidence="1" type="ORF">DICVIV_08306</name>
</gene>
<dbReference type="AlphaFoldDB" id="A0A0D8XTF0"/>
<evidence type="ECO:0000313" key="1">
    <source>
        <dbReference type="EMBL" id="KJH45656.1"/>
    </source>
</evidence>
<dbReference type="EMBL" id="KN716395">
    <property type="protein sequence ID" value="KJH45656.1"/>
    <property type="molecule type" value="Genomic_DNA"/>
</dbReference>
<keyword evidence="2" id="KW-1185">Reference proteome</keyword>
<proteinExistence type="predicted"/>
<dbReference type="OrthoDB" id="5807587at2759"/>
<reference evidence="1 2" key="1">
    <citation type="submission" date="2013-11" db="EMBL/GenBank/DDBJ databases">
        <title>Draft genome of the bovine lungworm Dictyocaulus viviparus.</title>
        <authorList>
            <person name="Mitreva M."/>
        </authorList>
    </citation>
    <scope>NUCLEOTIDE SEQUENCE [LARGE SCALE GENOMIC DNA]</scope>
    <source>
        <strain evidence="1 2">HannoverDv2000</strain>
    </source>
</reference>
<name>A0A0D8XTF0_DICVI</name>
<dbReference type="Proteomes" id="UP000053766">
    <property type="component" value="Unassembled WGS sequence"/>
</dbReference>
<sequence length="368" mass="40206">MEKSSLKVNQKLGLAPNHDSAVISVYQQFGNEEILIWTQSGLTLIGWNRIRLPIRFSPLPSKLLIKTSTTHGQFVAITNTNIVDESGRDLACGGDMLVIRPRNDDLVRLTAMQKLDSYQIESSSIPTLFMVSPSTLAASSAFLSPSLSSPTMNSFSISSPTRVAPSPFATLPISPAQVFTRQHQRSNLGYRAKAFSATSINDNTKITTSNSFNNPQRLPPPILAVTEATPSLEKLLASLSGRPVFDGQLKYLAKKFGLDRLPGDQIVQRYGIIQRMVDELQRNKSSIDKQPITPANIKDTGGSALPLEEVSKLASSVLPSSRTINGALTNRISQLLSPPPDMGDDSKPFSRNSMDFVIENAYNAYINQ</sequence>
<protein>
    <submittedName>
        <fullName evidence="1">Uncharacterized protein</fullName>
    </submittedName>
</protein>
<evidence type="ECO:0000313" key="2">
    <source>
        <dbReference type="Proteomes" id="UP000053766"/>
    </source>
</evidence>
<organism evidence="1 2">
    <name type="scientific">Dictyocaulus viviparus</name>
    <name type="common">Bovine lungworm</name>
    <dbReference type="NCBI Taxonomy" id="29172"/>
    <lineage>
        <taxon>Eukaryota</taxon>
        <taxon>Metazoa</taxon>
        <taxon>Ecdysozoa</taxon>
        <taxon>Nematoda</taxon>
        <taxon>Chromadorea</taxon>
        <taxon>Rhabditida</taxon>
        <taxon>Rhabditina</taxon>
        <taxon>Rhabditomorpha</taxon>
        <taxon>Strongyloidea</taxon>
        <taxon>Metastrongylidae</taxon>
        <taxon>Dictyocaulus</taxon>
    </lineage>
</organism>
<reference evidence="2" key="2">
    <citation type="journal article" date="2016" name="Sci. Rep.">
        <title>Dictyocaulus viviparus genome, variome and transcriptome elucidate lungworm biology and support future intervention.</title>
        <authorList>
            <person name="McNulty S.N."/>
            <person name="Strube C."/>
            <person name="Rosa B.A."/>
            <person name="Martin J.C."/>
            <person name="Tyagi R."/>
            <person name="Choi Y.J."/>
            <person name="Wang Q."/>
            <person name="Hallsworth Pepin K."/>
            <person name="Zhang X."/>
            <person name="Ozersky P."/>
            <person name="Wilson R.K."/>
            <person name="Sternberg P.W."/>
            <person name="Gasser R.B."/>
            <person name="Mitreva M."/>
        </authorList>
    </citation>
    <scope>NUCLEOTIDE SEQUENCE [LARGE SCALE GENOMIC DNA]</scope>
    <source>
        <strain evidence="2">HannoverDv2000</strain>
    </source>
</reference>